<dbReference type="OrthoDB" id="9783299at2"/>
<feature type="chain" id="PRO_5021382631" evidence="2">
    <location>
        <begin position="27"/>
        <end position="277"/>
    </location>
</feature>
<evidence type="ECO:0000313" key="5">
    <source>
        <dbReference type="Proteomes" id="UP000320338"/>
    </source>
</evidence>
<keyword evidence="1" id="KW-1133">Transmembrane helix</keyword>
<evidence type="ECO:0000259" key="3">
    <source>
        <dbReference type="Pfam" id="PF14344"/>
    </source>
</evidence>
<gene>
    <name evidence="4" type="ORF">PHY01_27650</name>
</gene>
<dbReference type="Pfam" id="PF14344">
    <property type="entry name" value="DUF4397"/>
    <property type="match status" value="1"/>
</dbReference>
<keyword evidence="5" id="KW-1185">Reference proteome</keyword>
<protein>
    <submittedName>
        <fullName evidence="4">Peptidase</fullName>
    </submittedName>
</protein>
<dbReference type="AlphaFoldDB" id="A0A4Y3WNJ2"/>
<feature type="transmembrane region" description="Helical" evidence="1">
    <location>
        <begin position="251"/>
        <end position="269"/>
    </location>
</feature>
<evidence type="ECO:0000313" key="4">
    <source>
        <dbReference type="EMBL" id="GEC20482.1"/>
    </source>
</evidence>
<proteinExistence type="predicted"/>
<keyword evidence="1" id="KW-0812">Transmembrane</keyword>
<evidence type="ECO:0000256" key="1">
    <source>
        <dbReference type="SAM" id="Phobius"/>
    </source>
</evidence>
<evidence type="ECO:0000256" key="2">
    <source>
        <dbReference type="SAM" id="SignalP"/>
    </source>
</evidence>
<sequence>MTGARRVYAVLLTLAALVLSAPPAGAAPGGAAYLRLAHLSPDTPAADVYVASVGDPAQSFVLPGVGYGAVSPYRPVPPGAYVVSMRAAGAAESSPPVVSTTVDAAAGNAYTVAGTGLSAELGLSVLDDRLDMPAAGRASVRVINAAVSAPVVDCGRAGQEPWARDVAFGTSTGYADVPLGTWDLEVTAAGRTVATLPVTLDTNSVYSVLLVDRGGAVAAELHRDSSGTAEVPRGGVETGLGGTAGVGPPHLAGFVAALSVLGVLVAVAVRADSRARR</sequence>
<dbReference type="EMBL" id="BJNG01000019">
    <property type="protein sequence ID" value="GEC20482.1"/>
    <property type="molecule type" value="Genomic_DNA"/>
</dbReference>
<dbReference type="InterPro" id="IPR025510">
    <property type="entry name" value="DUF4397"/>
</dbReference>
<organism evidence="4 5">
    <name type="scientific">Pseudonocardia hydrocarbonoxydans</name>
    <dbReference type="NCBI Taxonomy" id="76726"/>
    <lineage>
        <taxon>Bacteria</taxon>
        <taxon>Bacillati</taxon>
        <taxon>Actinomycetota</taxon>
        <taxon>Actinomycetes</taxon>
        <taxon>Pseudonocardiales</taxon>
        <taxon>Pseudonocardiaceae</taxon>
        <taxon>Pseudonocardia</taxon>
    </lineage>
</organism>
<comment type="caution">
    <text evidence="4">The sequence shown here is derived from an EMBL/GenBank/DDBJ whole genome shotgun (WGS) entry which is preliminary data.</text>
</comment>
<name>A0A4Y3WNJ2_9PSEU</name>
<reference evidence="4 5" key="1">
    <citation type="submission" date="2019-06" db="EMBL/GenBank/DDBJ databases">
        <title>Whole genome shotgun sequence of Pseudonocardia hydrocarbonoxydans NBRC 14498.</title>
        <authorList>
            <person name="Hosoyama A."/>
            <person name="Uohara A."/>
            <person name="Ohji S."/>
            <person name="Ichikawa N."/>
        </authorList>
    </citation>
    <scope>NUCLEOTIDE SEQUENCE [LARGE SCALE GENOMIC DNA]</scope>
    <source>
        <strain evidence="4 5">NBRC 14498</strain>
    </source>
</reference>
<keyword evidence="1" id="KW-0472">Membrane</keyword>
<accession>A0A4Y3WNJ2</accession>
<feature type="signal peptide" evidence="2">
    <location>
        <begin position="1"/>
        <end position="26"/>
    </location>
</feature>
<dbReference type="Proteomes" id="UP000320338">
    <property type="component" value="Unassembled WGS sequence"/>
</dbReference>
<feature type="domain" description="DUF4397" evidence="3">
    <location>
        <begin position="32"/>
        <end position="153"/>
    </location>
</feature>
<keyword evidence="2" id="KW-0732">Signal</keyword>
<dbReference type="RefSeq" id="WP_141279032.1">
    <property type="nucleotide sequence ID" value="NZ_BAAARZ010000023.1"/>
</dbReference>